<protein>
    <submittedName>
        <fullName evidence="1">Uncharacterized protein</fullName>
    </submittedName>
</protein>
<evidence type="ECO:0000313" key="2">
    <source>
        <dbReference type="Proteomes" id="UP000784294"/>
    </source>
</evidence>
<evidence type="ECO:0000313" key="1">
    <source>
        <dbReference type="EMBL" id="VEL42320.1"/>
    </source>
</evidence>
<keyword evidence="2" id="KW-1185">Reference proteome</keyword>
<organism evidence="1 2">
    <name type="scientific">Protopolystoma xenopodis</name>
    <dbReference type="NCBI Taxonomy" id="117903"/>
    <lineage>
        <taxon>Eukaryota</taxon>
        <taxon>Metazoa</taxon>
        <taxon>Spiralia</taxon>
        <taxon>Lophotrochozoa</taxon>
        <taxon>Platyhelminthes</taxon>
        <taxon>Monogenea</taxon>
        <taxon>Polyopisthocotylea</taxon>
        <taxon>Polystomatidea</taxon>
        <taxon>Polystomatidae</taxon>
        <taxon>Protopolystoma</taxon>
    </lineage>
</organism>
<dbReference type="Proteomes" id="UP000784294">
    <property type="component" value="Unassembled WGS sequence"/>
</dbReference>
<reference evidence="1" key="1">
    <citation type="submission" date="2018-11" db="EMBL/GenBank/DDBJ databases">
        <authorList>
            <consortium name="Pathogen Informatics"/>
        </authorList>
    </citation>
    <scope>NUCLEOTIDE SEQUENCE</scope>
</reference>
<dbReference type="AlphaFoldDB" id="A0A448XQB8"/>
<accession>A0A448XQB8</accession>
<name>A0A448XQB8_9PLAT</name>
<comment type="caution">
    <text evidence="1">The sequence shown here is derived from an EMBL/GenBank/DDBJ whole genome shotgun (WGS) entry which is preliminary data.</text>
</comment>
<sequence length="169" mass="18189">MSINKLEGLKDELEARYLPLYEKYTALRDDILRIADEIDYRPANSDEARLLGYGVDPRTAASSSQVAKGFQLNGQNAPGTVKRISVDLGLRNALATEQPGLEAIVAGSGGGSANKSDRLNDLNEMDASFSAETEPTLNEIILEVKLAFLSALSSHTSLPTHPFQPSVDA</sequence>
<gene>
    <name evidence="1" type="ORF">PXEA_LOCUS35760</name>
</gene>
<proteinExistence type="predicted"/>
<dbReference type="EMBL" id="CAAALY010273768">
    <property type="protein sequence ID" value="VEL42320.1"/>
    <property type="molecule type" value="Genomic_DNA"/>
</dbReference>